<dbReference type="InterPro" id="IPR012347">
    <property type="entry name" value="Ferritin-like"/>
</dbReference>
<dbReference type="EMBL" id="JBHSJB010000037">
    <property type="protein sequence ID" value="MFC5059175.1"/>
    <property type="molecule type" value="Genomic_DNA"/>
</dbReference>
<evidence type="ECO:0000256" key="1">
    <source>
        <dbReference type="SAM" id="MobiDB-lite"/>
    </source>
</evidence>
<feature type="chain" id="PRO_5046360085" evidence="2">
    <location>
        <begin position="19"/>
        <end position="195"/>
    </location>
</feature>
<protein>
    <submittedName>
        <fullName evidence="4">DUF305 domain-containing protein</fullName>
    </submittedName>
</protein>
<evidence type="ECO:0000313" key="4">
    <source>
        <dbReference type="EMBL" id="MFC5059175.1"/>
    </source>
</evidence>
<evidence type="ECO:0000259" key="3">
    <source>
        <dbReference type="Pfam" id="PF03713"/>
    </source>
</evidence>
<keyword evidence="5" id="KW-1185">Reference proteome</keyword>
<gene>
    <name evidence="4" type="ORF">ACFPFM_36135</name>
</gene>
<evidence type="ECO:0000313" key="5">
    <source>
        <dbReference type="Proteomes" id="UP001595833"/>
    </source>
</evidence>
<dbReference type="Proteomes" id="UP001595833">
    <property type="component" value="Unassembled WGS sequence"/>
</dbReference>
<sequence length="195" mass="20380">MRWLTVLFSLVGAMVVLGACGAEPAPTTVSPPAAQPPATTTPTMPSTTGGLSPTDAAYAQLAIPQAESALPLLDAVRARSGDPALAELAARAGVGHRGELTRLHGVLTRAGLSYLGEHEGHDMPGMITRDEFQAADRLTGAEFDAEARVLLRKHFEESAAVARAELGAGADAELLALTRDIEESRGDYLSKLSIR</sequence>
<dbReference type="RefSeq" id="WP_344039196.1">
    <property type="nucleotide sequence ID" value="NZ_BAAAKE010000015.1"/>
</dbReference>
<feature type="domain" description="DUF305" evidence="3">
    <location>
        <begin position="55"/>
        <end position="188"/>
    </location>
</feature>
<name>A0ABV9Y8X8_9PSEU</name>
<organism evidence="4 5">
    <name type="scientific">Saccharothrix xinjiangensis</name>
    <dbReference type="NCBI Taxonomy" id="204798"/>
    <lineage>
        <taxon>Bacteria</taxon>
        <taxon>Bacillati</taxon>
        <taxon>Actinomycetota</taxon>
        <taxon>Actinomycetes</taxon>
        <taxon>Pseudonocardiales</taxon>
        <taxon>Pseudonocardiaceae</taxon>
        <taxon>Saccharothrix</taxon>
    </lineage>
</organism>
<reference evidence="5" key="1">
    <citation type="journal article" date="2019" name="Int. J. Syst. Evol. Microbiol.">
        <title>The Global Catalogue of Microorganisms (GCM) 10K type strain sequencing project: providing services to taxonomists for standard genome sequencing and annotation.</title>
        <authorList>
            <consortium name="The Broad Institute Genomics Platform"/>
            <consortium name="The Broad Institute Genome Sequencing Center for Infectious Disease"/>
            <person name="Wu L."/>
            <person name="Ma J."/>
        </authorList>
    </citation>
    <scope>NUCLEOTIDE SEQUENCE [LARGE SCALE GENOMIC DNA]</scope>
    <source>
        <strain evidence="5">KCTC 12848</strain>
    </source>
</reference>
<feature type="signal peptide" evidence="2">
    <location>
        <begin position="1"/>
        <end position="18"/>
    </location>
</feature>
<dbReference type="Gene3D" id="1.20.1260.10">
    <property type="match status" value="1"/>
</dbReference>
<dbReference type="Pfam" id="PF03713">
    <property type="entry name" value="DUF305"/>
    <property type="match status" value="1"/>
</dbReference>
<accession>A0ABV9Y8X8</accession>
<feature type="region of interest" description="Disordered" evidence="1">
    <location>
        <begin position="25"/>
        <end position="53"/>
    </location>
</feature>
<keyword evidence="2" id="KW-0732">Signal</keyword>
<dbReference type="PROSITE" id="PS51257">
    <property type="entry name" value="PROKAR_LIPOPROTEIN"/>
    <property type="match status" value="1"/>
</dbReference>
<evidence type="ECO:0000256" key="2">
    <source>
        <dbReference type="SAM" id="SignalP"/>
    </source>
</evidence>
<proteinExistence type="predicted"/>
<comment type="caution">
    <text evidence="4">The sequence shown here is derived from an EMBL/GenBank/DDBJ whole genome shotgun (WGS) entry which is preliminary data.</text>
</comment>
<dbReference type="InterPro" id="IPR005183">
    <property type="entry name" value="DUF305_CopM-like"/>
</dbReference>